<dbReference type="InterPro" id="IPR036439">
    <property type="entry name" value="Dockerin_dom_sf"/>
</dbReference>
<dbReference type="EMBL" id="DWYC01000029">
    <property type="protein sequence ID" value="HJB56409.1"/>
    <property type="molecule type" value="Genomic_DNA"/>
</dbReference>
<dbReference type="CDD" id="cd14256">
    <property type="entry name" value="Dockerin_I"/>
    <property type="match status" value="1"/>
</dbReference>
<dbReference type="SUPFAM" id="SSF63446">
    <property type="entry name" value="Type I dockerin domain"/>
    <property type="match status" value="1"/>
</dbReference>
<evidence type="ECO:0000256" key="1">
    <source>
        <dbReference type="SAM" id="SignalP"/>
    </source>
</evidence>
<reference evidence="2" key="2">
    <citation type="submission" date="2021-04" db="EMBL/GenBank/DDBJ databases">
        <authorList>
            <person name="Gilroy R."/>
        </authorList>
    </citation>
    <scope>NUCLEOTIDE SEQUENCE</scope>
    <source>
        <strain evidence="2">CHK189-11263</strain>
    </source>
</reference>
<gene>
    <name evidence="2" type="ORF">H9714_02540</name>
</gene>
<evidence type="ECO:0000313" key="2">
    <source>
        <dbReference type="EMBL" id="HJB56409.1"/>
    </source>
</evidence>
<keyword evidence="1" id="KW-0732">Signal</keyword>
<dbReference type="Proteomes" id="UP000824208">
    <property type="component" value="Unassembled WGS sequence"/>
</dbReference>
<dbReference type="GO" id="GO:0000272">
    <property type="term" value="P:polysaccharide catabolic process"/>
    <property type="evidence" value="ECO:0007669"/>
    <property type="project" value="InterPro"/>
</dbReference>
<reference evidence="2" key="1">
    <citation type="journal article" date="2021" name="PeerJ">
        <title>Extensive microbial diversity within the chicken gut microbiome revealed by metagenomics and culture.</title>
        <authorList>
            <person name="Gilroy R."/>
            <person name="Ravi A."/>
            <person name="Getino M."/>
            <person name="Pursley I."/>
            <person name="Horton D.L."/>
            <person name="Alikhan N.F."/>
            <person name="Baker D."/>
            <person name="Gharbi K."/>
            <person name="Hall N."/>
            <person name="Watson M."/>
            <person name="Adriaenssens E.M."/>
            <person name="Foster-Nyarko E."/>
            <person name="Jarju S."/>
            <person name="Secka A."/>
            <person name="Antonio M."/>
            <person name="Oren A."/>
            <person name="Chaudhuri R.R."/>
            <person name="La Ragione R."/>
            <person name="Hildebrand F."/>
            <person name="Pallen M.J."/>
        </authorList>
    </citation>
    <scope>NUCLEOTIDE SEQUENCE</scope>
    <source>
        <strain evidence="2">CHK189-11263</strain>
    </source>
</reference>
<name>A0A9D2MAM3_9FIRM</name>
<evidence type="ECO:0000313" key="3">
    <source>
        <dbReference type="Proteomes" id="UP000824208"/>
    </source>
</evidence>
<dbReference type="AlphaFoldDB" id="A0A9D2MAM3"/>
<organism evidence="2 3">
    <name type="scientific">Candidatus Flavonifractor intestinipullorum</name>
    <dbReference type="NCBI Taxonomy" id="2838587"/>
    <lineage>
        <taxon>Bacteria</taxon>
        <taxon>Bacillati</taxon>
        <taxon>Bacillota</taxon>
        <taxon>Clostridia</taxon>
        <taxon>Eubacteriales</taxon>
        <taxon>Oscillospiraceae</taxon>
        <taxon>Flavonifractor</taxon>
    </lineage>
</organism>
<protein>
    <submittedName>
        <fullName evidence="2">Dockerin type I repeat-containing protein</fullName>
    </submittedName>
</protein>
<dbReference type="InterPro" id="IPR018247">
    <property type="entry name" value="EF_Hand_1_Ca_BS"/>
</dbReference>
<proteinExistence type="predicted"/>
<comment type="caution">
    <text evidence="2">The sequence shown here is derived from an EMBL/GenBank/DDBJ whole genome shotgun (WGS) entry which is preliminary data.</text>
</comment>
<dbReference type="PROSITE" id="PS00018">
    <property type="entry name" value="EF_HAND_1"/>
    <property type="match status" value="1"/>
</dbReference>
<dbReference type="Gene3D" id="1.10.1330.10">
    <property type="entry name" value="Dockerin domain"/>
    <property type="match status" value="1"/>
</dbReference>
<feature type="signal peptide" evidence="1">
    <location>
        <begin position="1"/>
        <end position="27"/>
    </location>
</feature>
<sequence>MKQFRRGIASVMAALMVVPCLGSSAFAAGVTFEGVEAQADAGAQVIRIEGRVSSGTSQTLTLSVREGERIVHLDQFENEADGSFTYVVPADIDEGDTFRVRLGGAGVETPYEFTVTASGEVQEDALSVSVRGTATAGQDQRVPYTFSFSGEDEGLGNVTVVFTVKGDQAGLFTTGIFDQGFNGFSKLAETTETLSDGSLRVKVTLAYQLGMDQTTAAADEMDMFSYVFRTAAALEGDLEVSVEQAIFTYADDSEMYYAEVTGGPAVTHVSAMPYDVDGDGDFDQADITAAQGFYRVSEGDADWAKAKTADLDGDGVITVNDLVKLSYLWLDVLG</sequence>
<accession>A0A9D2MAM3</accession>
<feature type="chain" id="PRO_5038536842" evidence="1">
    <location>
        <begin position="28"/>
        <end position="334"/>
    </location>
</feature>